<keyword evidence="4" id="KW-0472">Membrane</keyword>
<keyword evidence="5" id="KW-0997">Cell inner membrane</keyword>
<keyword evidence="2" id="KW-0812">Transmembrane</keyword>
<comment type="subcellular location">
    <subcellularLocation>
        <location evidence="5">Cell inner membrane</location>
        <topology evidence="5">Single-pass membrane protein</topology>
        <orientation evidence="5">Periplasmic side</orientation>
    </subcellularLocation>
    <subcellularLocation>
        <location evidence="1">Membrane</location>
        <topology evidence="1">Single-pass membrane protein</topology>
    </subcellularLocation>
</comment>
<organism evidence="7 8">
    <name type="scientific">Spongiibacter nanhainus</name>
    <dbReference type="NCBI Taxonomy" id="2794344"/>
    <lineage>
        <taxon>Bacteria</taxon>
        <taxon>Pseudomonadati</taxon>
        <taxon>Pseudomonadota</taxon>
        <taxon>Gammaproteobacteria</taxon>
        <taxon>Cellvibrionales</taxon>
        <taxon>Spongiibacteraceae</taxon>
        <taxon>Spongiibacter</taxon>
    </lineage>
</organism>
<accession>A0A7T4R0S6</accession>
<keyword evidence="5" id="KW-0735">Signal-anchor</keyword>
<sequence>MQKIVPLVIIFLVGCANQNRLCHTFDDCPHLLYAWERNPSEETLKEYNAKGMPYLLAATQPYYPQHAWDNAISGEVEMTFDVDAEGKATNIKIKSSVPKGVFDQAAVEALKRSRYTKTEKGAAGFTRKFTWSIEENK</sequence>
<dbReference type="KEGG" id="snan:I6N98_00145"/>
<reference evidence="7 8" key="1">
    <citation type="submission" date="2020-12" db="EMBL/GenBank/DDBJ databases">
        <authorList>
            <person name="Shan Y."/>
        </authorList>
    </citation>
    <scope>NUCLEOTIDE SEQUENCE [LARGE SCALE GENOMIC DNA]</scope>
    <source>
        <strain evidence="8">csc3.9</strain>
    </source>
</reference>
<comment type="similarity">
    <text evidence="5">Belongs to the TonB family.</text>
</comment>
<dbReference type="Proteomes" id="UP000596063">
    <property type="component" value="Chromosome"/>
</dbReference>
<dbReference type="GO" id="GO:0031992">
    <property type="term" value="F:energy transducer activity"/>
    <property type="evidence" value="ECO:0007669"/>
    <property type="project" value="InterPro"/>
</dbReference>
<dbReference type="PROSITE" id="PS51257">
    <property type="entry name" value="PROKAR_LIPOPROTEIN"/>
    <property type="match status" value="1"/>
</dbReference>
<keyword evidence="3" id="KW-1133">Transmembrane helix</keyword>
<dbReference type="EMBL" id="CP066167">
    <property type="protein sequence ID" value="QQD18324.1"/>
    <property type="molecule type" value="Genomic_DNA"/>
</dbReference>
<dbReference type="PROSITE" id="PS52015">
    <property type="entry name" value="TONB_CTD"/>
    <property type="match status" value="1"/>
</dbReference>
<evidence type="ECO:0000256" key="1">
    <source>
        <dbReference type="ARBA" id="ARBA00004167"/>
    </source>
</evidence>
<evidence type="ECO:0000313" key="8">
    <source>
        <dbReference type="Proteomes" id="UP000596063"/>
    </source>
</evidence>
<dbReference type="Gene3D" id="3.30.2420.10">
    <property type="entry name" value="TonB"/>
    <property type="match status" value="1"/>
</dbReference>
<dbReference type="GO" id="GO:0005886">
    <property type="term" value="C:plasma membrane"/>
    <property type="evidence" value="ECO:0007669"/>
    <property type="project" value="UniProtKB-SubCell"/>
</dbReference>
<dbReference type="AlphaFoldDB" id="A0A7T4R0S6"/>
<dbReference type="GO" id="GO:0055085">
    <property type="term" value="P:transmembrane transport"/>
    <property type="evidence" value="ECO:0007669"/>
    <property type="project" value="InterPro"/>
</dbReference>
<dbReference type="NCBIfam" id="TIGR01352">
    <property type="entry name" value="tonB_Cterm"/>
    <property type="match status" value="1"/>
</dbReference>
<keyword evidence="5" id="KW-0653">Protein transport</keyword>
<evidence type="ECO:0000256" key="3">
    <source>
        <dbReference type="ARBA" id="ARBA00022989"/>
    </source>
</evidence>
<keyword evidence="8" id="KW-1185">Reference proteome</keyword>
<dbReference type="InterPro" id="IPR037682">
    <property type="entry name" value="TonB_C"/>
</dbReference>
<dbReference type="GO" id="GO:0030288">
    <property type="term" value="C:outer membrane-bounded periplasmic space"/>
    <property type="evidence" value="ECO:0007669"/>
    <property type="project" value="InterPro"/>
</dbReference>
<keyword evidence="5" id="KW-0813">Transport</keyword>
<proteinExistence type="inferred from homology"/>
<keyword evidence="5" id="KW-1003">Cell membrane</keyword>
<dbReference type="GO" id="GO:0015891">
    <property type="term" value="P:siderophore transport"/>
    <property type="evidence" value="ECO:0007669"/>
    <property type="project" value="InterPro"/>
</dbReference>
<dbReference type="GO" id="GO:0015031">
    <property type="term" value="P:protein transport"/>
    <property type="evidence" value="ECO:0007669"/>
    <property type="project" value="UniProtKB-UniRule"/>
</dbReference>
<dbReference type="Pfam" id="PF03544">
    <property type="entry name" value="TonB_C"/>
    <property type="match status" value="1"/>
</dbReference>
<name>A0A7T4R0S6_9GAMM</name>
<feature type="domain" description="TonB C-terminal" evidence="6">
    <location>
        <begin position="48"/>
        <end position="137"/>
    </location>
</feature>
<dbReference type="PRINTS" id="PR01374">
    <property type="entry name" value="TONBPROTEIN"/>
</dbReference>
<gene>
    <name evidence="7" type="ORF">I6N98_00145</name>
</gene>
<evidence type="ECO:0000256" key="4">
    <source>
        <dbReference type="ARBA" id="ARBA00023136"/>
    </source>
</evidence>
<dbReference type="SUPFAM" id="SSF74653">
    <property type="entry name" value="TolA/TonB C-terminal domain"/>
    <property type="match status" value="1"/>
</dbReference>
<dbReference type="RefSeq" id="WP_198569821.1">
    <property type="nucleotide sequence ID" value="NZ_CP066167.1"/>
</dbReference>
<evidence type="ECO:0000256" key="2">
    <source>
        <dbReference type="ARBA" id="ARBA00022692"/>
    </source>
</evidence>
<evidence type="ECO:0000256" key="5">
    <source>
        <dbReference type="RuleBase" id="RU362123"/>
    </source>
</evidence>
<evidence type="ECO:0000259" key="6">
    <source>
        <dbReference type="PROSITE" id="PS52015"/>
    </source>
</evidence>
<dbReference type="InterPro" id="IPR006260">
    <property type="entry name" value="TonB/TolA_C"/>
</dbReference>
<dbReference type="InterPro" id="IPR003538">
    <property type="entry name" value="TonB"/>
</dbReference>
<evidence type="ECO:0000313" key="7">
    <source>
        <dbReference type="EMBL" id="QQD18324.1"/>
    </source>
</evidence>
<protein>
    <recommendedName>
        <fullName evidence="5">Protein TonB</fullName>
    </recommendedName>
</protein>
<comment type="function">
    <text evidence="5">Interacts with outer membrane receptor proteins that carry out high-affinity binding and energy dependent uptake into the periplasmic space of specific substrates. It could act to transduce energy from the cytoplasmic membrane to specific energy-requiring processes in the outer membrane, resulting in the release into the periplasm of ligands bound by these outer membrane proteins.</text>
</comment>